<dbReference type="InterPro" id="IPR034282">
    <property type="entry name" value="CuRO_2_CopA"/>
</dbReference>
<evidence type="ECO:0000313" key="9">
    <source>
        <dbReference type="Proteomes" id="UP001059745"/>
    </source>
</evidence>
<evidence type="ECO:0000259" key="5">
    <source>
        <dbReference type="Pfam" id="PF00394"/>
    </source>
</evidence>
<evidence type="ECO:0000256" key="2">
    <source>
        <dbReference type="ARBA" id="ARBA00022723"/>
    </source>
</evidence>
<protein>
    <submittedName>
        <fullName evidence="8">Copper resistance system multicopper oxidase</fullName>
    </submittedName>
</protein>
<dbReference type="InterPro" id="IPR006376">
    <property type="entry name" value="Cu-R_CopA"/>
</dbReference>
<feature type="domain" description="Plastocyanin-like" evidence="6">
    <location>
        <begin position="660"/>
        <end position="776"/>
    </location>
</feature>
<evidence type="ECO:0000256" key="4">
    <source>
        <dbReference type="ARBA" id="ARBA00023008"/>
    </source>
</evidence>
<comment type="subcellular location">
    <subcellularLocation>
        <location evidence="1">Periplasm</location>
    </subcellularLocation>
</comment>
<dbReference type="GO" id="GO:0016491">
    <property type="term" value="F:oxidoreductase activity"/>
    <property type="evidence" value="ECO:0007669"/>
    <property type="project" value="UniProtKB-KW"/>
</dbReference>
<dbReference type="InterPro" id="IPR045087">
    <property type="entry name" value="Cu-oxidase_fam"/>
</dbReference>
<dbReference type="InterPro" id="IPR011707">
    <property type="entry name" value="Cu-oxidase-like_N"/>
</dbReference>
<dbReference type="Pfam" id="PF07732">
    <property type="entry name" value="Cu-oxidase_3"/>
    <property type="match status" value="1"/>
</dbReference>
<dbReference type="InterPro" id="IPR019546">
    <property type="entry name" value="TAT_signal_bac_arc"/>
</dbReference>
<dbReference type="Gene3D" id="2.60.40.420">
    <property type="entry name" value="Cupredoxins - blue copper proteins"/>
    <property type="match status" value="3"/>
</dbReference>
<dbReference type="PANTHER" id="PTHR11709:SF394">
    <property type="entry name" value="FI03373P-RELATED"/>
    <property type="match status" value="1"/>
</dbReference>
<evidence type="ECO:0000256" key="1">
    <source>
        <dbReference type="ARBA" id="ARBA00004418"/>
    </source>
</evidence>
<organism evidence="8 9">
    <name type="scientific">Burkholderia gladioli</name>
    <name type="common">Pseudomonas marginata</name>
    <name type="synonym">Phytomonas marginata</name>
    <dbReference type="NCBI Taxonomy" id="28095"/>
    <lineage>
        <taxon>Bacteria</taxon>
        <taxon>Pseudomonadati</taxon>
        <taxon>Pseudomonadota</taxon>
        <taxon>Betaproteobacteria</taxon>
        <taxon>Burkholderiales</taxon>
        <taxon>Burkholderiaceae</taxon>
        <taxon>Burkholderia</taxon>
    </lineage>
</organism>
<dbReference type="InterPro" id="IPR034284">
    <property type="entry name" value="CuRO_1_CopA"/>
</dbReference>
<dbReference type="InterPro" id="IPR002355">
    <property type="entry name" value="Cu_oxidase_Cu_BS"/>
</dbReference>
<dbReference type="PANTHER" id="PTHR11709">
    <property type="entry name" value="MULTI-COPPER OXIDASE"/>
    <property type="match status" value="1"/>
</dbReference>
<dbReference type="CDD" id="cd13848">
    <property type="entry name" value="CuRO_1_CopA"/>
    <property type="match status" value="1"/>
</dbReference>
<dbReference type="Proteomes" id="UP001059745">
    <property type="component" value="Chromosome 2"/>
</dbReference>
<dbReference type="PROSITE" id="PS00080">
    <property type="entry name" value="MULTICOPPER_OXIDASE2"/>
    <property type="match status" value="1"/>
</dbReference>
<dbReference type="PROSITE" id="PS00079">
    <property type="entry name" value="MULTICOPPER_OXIDASE1"/>
    <property type="match status" value="1"/>
</dbReference>
<accession>A0AB38TWJ7</accession>
<dbReference type="Pfam" id="PF00394">
    <property type="entry name" value="Cu-oxidase"/>
    <property type="match status" value="1"/>
</dbReference>
<dbReference type="Pfam" id="PF07731">
    <property type="entry name" value="Cu-oxidase_2"/>
    <property type="match status" value="1"/>
</dbReference>
<dbReference type="InterPro" id="IPR008972">
    <property type="entry name" value="Cupredoxin"/>
</dbReference>
<dbReference type="NCBIfam" id="TIGR01409">
    <property type="entry name" value="TAT_signal_seq"/>
    <property type="match status" value="1"/>
</dbReference>
<dbReference type="InterPro" id="IPR033138">
    <property type="entry name" value="Cu_oxidase_CS"/>
</dbReference>
<evidence type="ECO:0000313" key="8">
    <source>
        <dbReference type="EMBL" id="UWX72203.1"/>
    </source>
</evidence>
<dbReference type="CDD" id="cd13896">
    <property type="entry name" value="CuRO_3_CopA"/>
    <property type="match status" value="1"/>
</dbReference>
<dbReference type="EMBL" id="CP104215">
    <property type="protein sequence ID" value="UWX72203.1"/>
    <property type="molecule type" value="Genomic_DNA"/>
</dbReference>
<dbReference type="AlphaFoldDB" id="A0AB38TWJ7"/>
<name>A0AB38TWJ7_BURGA</name>
<evidence type="ECO:0000256" key="3">
    <source>
        <dbReference type="ARBA" id="ARBA00023002"/>
    </source>
</evidence>
<gene>
    <name evidence="8" type="ORF">NYZ96_27565</name>
</gene>
<dbReference type="GO" id="GO:0005507">
    <property type="term" value="F:copper ion binding"/>
    <property type="evidence" value="ECO:0007669"/>
    <property type="project" value="InterPro"/>
</dbReference>
<feature type="domain" description="Plastocyanin-like" evidence="7">
    <location>
        <begin position="54"/>
        <end position="162"/>
    </location>
</feature>
<dbReference type="SUPFAM" id="SSF49503">
    <property type="entry name" value="Cupredoxins"/>
    <property type="match status" value="3"/>
</dbReference>
<proteinExistence type="predicted"/>
<evidence type="ECO:0000259" key="7">
    <source>
        <dbReference type="Pfam" id="PF07732"/>
    </source>
</evidence>
<dbReference type="InterPro" id="IPR011706">
    <property type="entry name" value="Cu-oxidase_C"/>
</dbReference>
<reference evidence="8" key="1">
    <citation type="submission" date="2022-09" db="EMBL/GenBank/DDBJ databases">
        <title>Genomic of Burkholderia gladioli.</title>
        <authorList>
            <person name="Wu H."/>
        </authorList>
    </citation>
    <scope>NUCLEOTIDE SEQUENCE</scope>
    <source>
        <strain evidence="8">ZN-S4</strain>
    </source>
</reference>
<dbReference type="CDD" id="cd13874">
    <property type="entry name" value="CuRO_2_CopA"/>
    <property type="match status" value="1"/>
</dbReference>
<dbReference type="InterPro" id="IPR006311">
    <property type="entry name" value="TAT_signal"/>
</dbReference>
<dbReference type="NCBIfam" id="TIGR01480">
    <property type="entry name" value="copper_res_A"/>
    <property type="match status" value="1"/>
</dbReference>
<dbReference type="PROSITE" id="PS51318">
    <property type="entry name" value="TAT"/>
    <property type="match status" value="1"/>
</dbReference>
<evidence type="ECO:0000259" key="6">
    <source>
        <dbReference type="Pfam" id="PF07731"/>
    </source>
</evidence>
<keyword evidence="3" id="KW-0560">Oxidoreductase</keyword>
<feature type="domain" description="Plastocyanin-like" evidence="5">
    <location>
        <begin position="172"/>
        <end position="346"/>
    </location>
</feature>
<keyword evidence="2" id="KW-0479">Metal-binding</keyword>
<keyword evidence="4" id="KW-0186">Copper</keyword>
<dbReference type="InterPro" id="IPR034279">
    <property type="entry name" value="CuRO_3_CopA"/>
</dbReference>
<dbReference type="GO" id="GO:0042597">
    <property type="term" value="C:periplasmic space"/>
    <property type="evidence" value="ECO:0007669"/>
    <property type="project" value="UniProtKB-SubCell"/>
</dbReference>
<sequence length="777" mass="84131">MHTNLGRRNFVTRLCAAGVAGGLGMWRPEVWALEGGDRPRVLAGSEFDLAIARSSVEIGGRSRRATTVNGTLPGPVLRWREGDTVTLRVANRMDEASSIHWHGIVLPSNMDGVPGLSFDGIAPGSSYTYRFKVRQHGTYWYHSHSSLQEQTGVYGPLIIDPAQPEARRCERDYVVMLSDWSDEDPRRIKSRLKKQSNYYNFHQRTLVDLFRDARRDGWRATLADRRMWSAMRMSPTDLSDVGGYTYTYLVNGAAPDDNWTGLFNPGERVRLRFINASAMSYFDVRIPGLRMTVVAADGQDVEPVAVDEFRIAVAETYDVVVEPGSSEAYTIFAQSMDRSGYARATLARREGLAAPVPALDPRPLLTMADMGMDHGAMAGMSSDAMQGMDHGAMAGMSSDAMQGMDHGAMAGMSSDAMQGMDHGAMAGMSSDAMQGMDHGAMAGMSSDAMQGMDHGAMAGMSSDAMQGMDHGAMAGMSSDAMQGMDHGAMAGMSSDAMQGMDHGAMAGMSPGAMQGMDHGAMAGMSSDAMQGMDHGAMAGMSSDAMQGMDHGAMAGMSSDAMQGMDHGAMAGMSPGAMQGMDHGAMAAMSPDAMQGMDHSAMAGMIQHPATERGNPLVDAQAMAPTARLDDPGVGLRDNGRRVLTYADLRSIFPDPDGRSPMRSIELHLTGHMEKFAWSFNGLKFSDAGPIRLRYGERVRLVLANDTMMAHPIHLHGMWSDLEDEAGRFQVRKHTIDMPPGTRRSYRVTADALGRWAYHCHLLFHMETGMFREVVVEE</sequence>
<dbReference type="InterPro" id="IPR001117">
    <property type="entry name" value="Cu-oxidase_2nd"/>
</dbReference>